<feature type="domain" description="YceM-like C-terminal" evidence="2">
    <location>
        <begin position="125"/>
        <end position="232"/>
    </location>
</feature>
<dbReference type="EMBL" id="LS992241">
    <property type="protein sequence ID" value="SYX87102.1"/>
    <property type="molecule type" value="Genomic_DNA"/>
</dbReference>
<dbReference type="InterPro" id="IPR048477">
    <property type="entry name" value="YceM-like_C"/>
</dbReference>
<dbReference type="PANTHER" id="PTHR43708">
    <property type="entry name" value="CONSERVED EXPRESSED OXIDOREDUCTASE (EUROFUNG)"/>
    <property type="match status" value="1"/>
</dbReference>
<dbReference type="InterPro" id="IPR051317">
    <property type="entry name" value="Gfo/Idh/MocA_oxidoreduct"/>
</dbReference>
<dbReference type="Proteomes" id="UP000304148">
    <property type="component" value="Chromosome"/>
</dbReference>
<dbReference type="SUPFAM" id="SSF55347">
    <property type="entry name" value="Glyceraldehyde-3-phosphate dehydrogenase-like, C-terminal domain"/>
    <property type="match status" value="1"/>
</dbReference>
<protein>
    <submittedName>
        <fullName evidence="3">Oxidoreductase</fullName>
    </submittedName>
</protein>
<evidence type="ECO:0000313" key="3">
    <source>
        <dbReference type="EMBL" id="SYX87102.1"/>
    </source>
</evidence>
<dbReference type="InterPro" id="IPR036291">
    <property type="entry name" value="NAD(P)-bd_dom_sf"/>
</dbReference>
<accession>A0A383RKH7</accession>
<dbReference type="Gene3D" id="3.30.360.10">
    <property type="entry name" value="Dihydrodipicolinate Reductase, domain 2"/>
    <property type="match status" value="1"/>
</dbReference>
<dbReference type="RefSeq" id="WP_138188808.1">
    <property type="nucleotide sequence ID" value="NZ_LS992241.1"/>
</dbReference>
<dbReference type="PANTHER" id="PTHR43708:SF4">
    <property type="entry name" value="OXIDOREDUCTASE YCEM-RELATED"/>
    <property type="match status" value="1"/>
</dbReference>
<gene>
    <name evidence="3" type="ORF">PBLR_15531</name>
</gene>
<evidence type="ECO:0000259" key="2">
    <source>
        <dbReference type="Pfam" id="PF21378"/>
    </source>
</evidence>
<proteinExistence type="predicted"/>
<evidence type="ECO:0000259" key="1">
    <source>
        <dbReference type="Pfam" id="PF01408"/>
    </source>
</evidence>
<name>A0A383RKH7_PAEAL</name>
<feature type="domain" description="Gfo/Idh/MocA-like oxidoreductase N-terminal" evidence="1">
    <location>
        <begin position="1"/>
        <end position="119"/>
    </location>
</feature>
<dbReference type="AlphaFoldDB" id="A0A383RKH7"/>
<dbReference type="Pfam" id="PF21378">
    <property type="entry name" value="YceM-like_C"/>
    <property type="match status" value="1"/>
</dbReference>
<reference evidence="4" key="1">
    <citation type="submission" date="2018-08" db="EMBL/GenBank/DDBJ databases">
        <authorList>
            <person name="Chevrot R."/>
        </authorList>
    </citation>
    <scope>NUCLEOTIDE SEQUENCE [LARGE SCALE GENOMIC DNA]</scope>
</reference>
<dbReference type="Pfam" id="PF01408">
    <property type="entry name" value="GFO_IDH_MocA"/>
    <property type="match status" value="1"/>
</dbReference>
<evidence type="ECO:0000313" key="4">
    <source>
        <dbReference type="Proteomes" id="UP000304148"/>
    </source>
</evidence>
<dbReference type="SUPFAM" id="SSF51735">
    <property type="entry name" value="NAD(P)-binding Rossmann-fold domains"/>
    <property type="match status" value="1"/>
</dbReference>
<dbReference type="InterPro" id="IPR000683">
    <property type="entry name" value="Gfo/Idh/MocA-like_OxRdtase_N"/>
</dbReference>
<sequence>MKIGMIGIGDIARKAYLPVLGTRSDIELSIASRNQEVVDEVGRQYRIRNQFSTVQELISSNIDAAFVHTSTESHVDMLRQLITAGIHVFIDKPIAYTLHESEEIVSLAQQHNVQLMVGFNRRFMPMYKGAKETISVIETAFMQKNRTGPLSPIRQTIFDDFIHVVDTLLYYVGEPETITVNGKVEDGLLHYLVLNLVGKKTTGLAMMNRQTGITEERLEIMGCQQKVVVDNCVHTTTYVNNTEQHATFGDWTPVLYRRGFVDMIDHFISCVKSGDEFLSSGAKSLLTHRICEDITQQLEIL</sequence>
<dbReference type="GO" id="GO:0000166">
    <property type="term" value="F:nucleotide binding"/>
    <property type="evidence" value="ECO:0007669"/>
    <property type="project" value="InterPro"/>
</dbReference>
<organism evidence="3 4">
    <name type="scientific">Paenibacillus alvei</name>
    <name type="common">Bacillus alvei</name>
    <dbReference type="NCBI Taxonomy" id="44250"/>
    <lineage>
        <taxon>Bacteria</taxon>
        <taxon>Bacillati</taxon>
        <taxon>Bacillota</taxon>
        <taxon>Bacilli</taxon>
        <taxon>Bacillales</taxon>
        <taxon>Paenibacillaceae</taxon>
        <taxon>Paenibacillus</taxon>
    </lineage>
</organism>
<dbReference type="Gene3D" id="3.40.50.720">
    <property type="entry name" value="NAD(P)-binding Rossmann-like Domain"/>
    <property type="match status" value="1"/>
</dbReference>